<dbReference type="PANTHER" id="PTHR47718">
    <property type="entry name" value="OS01G0519700 PROTEIN"/>
    <property type="match status" value="1"/>
</dbReference>
<proteinExistence type="predicted"/>
<dbReference type="EMBL" id="NBSK02000008">
    <property type="protein sequence ID" value="KAJ0191355.1"/>
    <property type="molecule type" value="Genomic_DNA"/>
</dbReference>
<evidence type="ECO:0000313" key="1">
    <source>
        <dbReference type="EMBL" id="KAJ0191355.1"/>
    </source>
</evidence>
<keyword evidence="2" id="KW-1185">Reference proteome</keyword>
<sequence length="224" mass="26638">MAGEWKKMLNIQDIKTRTTVFQKEFLVNHILLFDYTGECSTSSNDANSISRMRTSCVSYFYMSEVLHDIKPNFLEEFKPTKLMGFKDVLEGMAGFDVHMNTLRKDGDIIKHRCYENQVLNAIFWADEIDKAYYNEFGDVMLFGATFHTNNIDCVCDISRKKLPKKRNWEILMKEFNLEDERWFKDIFENKEAWVPTYFNDFPRRGLMKTKSRFESINSFFNVYS</sequence>
<organism evidence="1 2">
    <name type="scientific">Lactuca sativa</name>
    <name type="common">Garden lettuce</name>
    <dbReference type="NCBI Taxonomy" id="4236"/>
    <lineage>
        <taxon>Eukaryota</taxon>
        <taxon>Viridiplantae</taxon>
        <taxon>Streptophyta</taxon>
        <taxon>Embryophyta</taxon>
        <taxon>Tracheophyta</taxon>
        <taxon>Spermatophyta</taxon>
        <taxon>Magnoliopsida</taxon>
        <taxon>eudicotyledons</taxon>
        <taxon>Gunneridae</taxon>
        <taxon>Pentapetalae</taxon>
        <taxon>asterids</taxon>
        <taxon>campanulids</taxon>
        <taxon>Asterales</taxon>
        <taxon>Asteraceae</taxon>
        <taxon>Cichorioideae</taxon>
        <taxon>Cichorieae</taxon>
        <taxon>Lactucinae</taxon>
        <taxon>Lactuca</taxon>
    </lineage>
</organism>
<reference evidence="1 2" key="1">
    <citation type="journal article" date="2017" name="Nat. Commun.">
        <title>Genome assembly with in vitro proximity ligation data and whole-genome triplication in lettuce.</title>
        <authorList>
            <person name="Reyes-Chin-Wo S."/>
            <person name="Wang Z."/>
            <person name="Yang X."/>
            <person name="Kozik A."/>
            <person name="Arikit S."/>
            <person name="Song C."/>
            <person name="Xia L."/>
            <person name="Froenicke L."/>
            <person name="Lavelle D.O."/>
            <person name="Truco M.J."/>
            <person name="Xia R."/>
            <person name="Zhu S."/>
            <person name="Xu C."/>
            <person name="Xu H."/>
            <person name="Xu X."/>
            <person name="Cox K."/>
            <person name="Korf I."/>
            <person name="Meyers B.C."/>
            <person name="Michelmore R.W."/>
        </authorList>
    </citation>
    <scope>NUCLEOTIDE SEQUENCE [LARGE SCALE GENOMIC DNA]</scope>
    <source>
        <strain evidence="2">cv. Salinas</strain>
        <tissue evidence="1">Seedlings</tissue>
    </source>
</reference>
<evidence type="ECO:0008006" key="3">
    <source>
        <dbReference type="Google" id="ProtNLM"/>
    </source>
</evidence>
<dbReference type="Proteomes" id="UP000235145">
    <property type="component" value="Unassembled WGS sequence"/>
</dbReference>
<dbReference type="AlphaFoldDB" id="A0A9R1UR00"/>
<protein>
    <recommendedName>
        <fullName evidence="3">Protein FAR1-RELATED SEQUENCE</fullName>
    </recommendedName>
</protein>
<accession>A0A9R1UR00</accession>
<dbReference type="PANTHER" id="PTHR47718:SF12">
    <property type="entry name" value="PROTEIN FAR1-RELATED SEQUENCE"/>
    <property type="match status" value="1"/>
</dbReference>
<comment type="caution">
    <text evidence="1">The sequence shown here is derived from an EMBL/GenBank/DDBJ whole genome shotgun (WGS) entry which is preliminary data.</text>
</comment>
<name>A0A9R1UR00_LACSA</name>
<evidence type="ECO:0000313" key="2">
    <source>
        <dbReference type="Proteomes" id="UP000235145"/>
    </source>
</evidence>
<gene>
    <name evidence="1" type="ORF">LSAT_V11C800423000</name>
</gene>